<accession>A0A8J9UQA7</accession>
<dbReference type="EMBL" id="OV170232">
    <property type="protein sequence ID" value="CAH0717752.1"/>
    <property type="molecule type" value="Genomic_DNA"/>
</dbReference>
<organism evidence="2 3">
    <name type="scientific">Brenthis ino</name>
    <name type="common">lesser marbled fritillary</name>
    <dbReference type="NCBI Taxonomy" id="405034"/>
    <lineage>
        <taxon>Eukaryota</taxon>
        <taxon>Metazoa</taxon>
        <taxon>Ecdysozoa</taxon>
        <taxon>Arthropoda</taxon>
        <taxon>Hexapoda</taxon>
        <taxon>Insecta</taxon>
        <taxon>Pterygota</taxon>
        <taxon>Neoptera</taxon>
        <taxon>Endopterygota</taxon>
        <taxon>Lepidoptera</taxon>
        <taxon>Glossata</taxon>
        <taxon>Ditrysia</taxon>
        <taxon>Papilionoidea</taxon>
        <taxon>Nymphalidae</taxon>
        <taxon>Heliconiinae</taxon>
        <taxon>Argynnini</taxon>
        <taxon>Brenthis</taxon>
    </lineage>
</organism>
<protein>
    <submittedName>
        <fullName evidence="2">Uncharacterized protein</fullName>
    </submittedName>
</protein>
<evidence type="ECO:0000313" key="2">
    <source>
        <dbReference type="EMBL" id="CAH0717752.1"/>
    </source>
</evidence>
<feature type="non-terminal residue" evidence="2">
    <location>
        <position position="1681"/>
    </location>
</feature>
<feature type="compositionally biased region" description="Basic residues" evidence="1">
    <location>
        <begin position="1014"/>
        <end position="1025"/>
    </location>
</feature>
<feature type="region of interest" description="Disordered" evidence="1">
    <location>
        <begin position="794"/>
        <end position="817"/>
    </location>
</feature>
<proteinExistence type="predicted"/>
<sequence>MEVNKLLKTVNNVDDYISATQNMLNEHSNSKIQFNMSTVLALKKVRSIEIEYFTKYGENGAAVKILDLLLRSPPSKTWALLGKELILLFQYWLDALRKHLIVHNSNWWSFLSVLLKFIQEIRLKNAILTNILIQETAECLLDLATQSEPDVNQRYKILQCLNSFCAESSREIRFALKDNFEDYFIKLGTLVTSCGDLRTQYSIMETLLRWLLPRQDLAVRKEASAKWFPSNLYKSQAVDVFLRRPWQNFFKDARDFLNAQNEASDLVTSIICRKFSIGNVILISGNDRKEYYIDLNCGSKCVSLMLEPRMLEILNSPVSICEALTIDEDNTNSVQLYRKSPETLISLVVMDPLRMYASNVLRDNCDVTVAISSRSNMRKLDRALRNIFHTKYQLLMDIEEDIEISPRKRELQRNDNTSEDDTRFSHPIEIQRRQHSGYIVRARNPVSWQSPSTASTSSLAMLREKLTAFPGYRFDKEPVSVCAQPQLSSVTEVTETDGQSLNTSQSTLKLQQRSHGVCHKKKANIDKIRAQNDNEGLNNEKNKRKFLSPILNDSENSVSCLLVATIGSANDSVINDTLERLPKEKDIHTDNIVDMLAQEALQSHNKKSEVSEASDIIENKAVENALTNKVKTNVLQKKQTIISNSTTDESNTEVFEDTPNFINLRRKRADKVDKRIDEINIEKQTFNIQAVEDFFSQHFSENRNGDLVISPTLAKKINETSSESSEPFDFDPIINIDTEFNFSEVEIVECLNDIVEKVCQDFDKCTEYLNKDLNNFGEDITKVDLDMPLNEVTDGKNKVKKSNNNKKNVKGKDKSKPAKGINLNFKKTKVRGKNKLNIETLKQMSPIIERDSVIEDVGVKEISPETSLIKRKRKLYSPKDDHKVNEEVGVHISETEEDTMPSAFKVYDKTPKSLATSYKEIDSIRRDSIRKLRNKKPLRDISVSPRTKKMNDLFDDLKKTKDNEEKIILADKKIRNKKLAEYNFSSDSDEEEFKTRTVTKKSSTATIESEKSKRNQPSRRGRSTNKIKNSDSILDKTEEPLKKNTKSKNVTQKSKTPKRIQPMRSKKNIIDQRMRDPAPEVLNTSMVIEIPNIDITEPEPNINKPEMEIINDIPEKDKNKTKKKNKVDLSLKKRNETNITIDLDSDRETSSPLPGLIVEKAQVHREADDSITVITLENLKNISQKIEINDLNTTQNLLTDLDQNNNSPPKLNVTDEFNKTNHSKIETPKKVKTEKSILKKQNRAQIRTISDYKSKIDTSVIESNSGISIDTTGKSPITAHGYVDQSPPNSKELNRTVEPRNLEIQDLNQSMKDYYEKLTNEINDSCDHSKKNSDMRNISVDSSNSMKIVEKENLATNRAENVHIFAKSPSVSIERLSPKEINRWLPPRLNSVFGSNQSSESEISVRKTRSYSKNSYKSKKSSTNRQGSPQMQTSLISPIKMYGEVGKVKSVSSHGDDFVDRIKSLMTRKILKPQNSKSNHYSSKKAGSSSEKSCNETPKETIKRKSSPILSVTKMKKVDSKSSIGNITVFESDTSSSIHEWFKRNDQDKQLESLDHSLRDHLEQVMEKLDTTLVEIHHMTSKKFVSMFVDAQKHLNELKENRRRMYQETAKEIISDMVKIMDRKFMELDKRSQELDEQFINIIKEKARHLIHEDCKQKRVMVTLLREDIQAVVDHIQNKTE</sequence>
<feature type="compositionally biased region" description="Basic residues" evidence="1">
    <location>
        <begin position="798"/>
        <end position="809"/>
    </location>
</feature>
<keyword evidence="3" id="KW-1185">Reference proteome</keyword>
<name>A0A8J9UQA7_9NEOP</name>
<feature type="region of interest" description="Disordered" evidence="1">
    <location>
        <begin position="1387"/>
        <end position="1433"/>
    </location>
</feature>
<feature type="compositionally biased region" description="Basic and acidic residues" evidence="1">
    <location>
        <begin position="1033"/>
        <end position="1042"/>
    </location>
</feature>
<feature type="region of interest" description="Disordered" evidence="1">
    <location>
        <begin position="1469"/>
        <end position="1506"/>
    </location>
</feature>
<feature type="compositionally biased region" description="Basic residues" evidence="1">
    <location>
        <begin position="1406"/>
        <end position="1422"/>
    </location>
</feature>
<feature type="region of interest" description="Disordered" evidence="1">
    <location>
        <begin position="985"/>
        <end position="1070"/>
    </location>
</feature>
<feature type="compositionally biased region" description="Basic and acidic residues" evidence="1">
    <location>
        <begin position="1493"/>
        <end position="1503"/>
    </location>
</feature>
<reference evidence="2" key="1">
    <citation type="submission" date="2021-12" db="EMBL/GenBank/DDBJ databases">
        <authorList>
            <person name="Martin H S."/>
        </authorList>
    </citation>
    <scope>NUCLEOTIDE SEQUENCE</scope>
</reference>
<gene>
    <name evidence="2" type="ORF">BINO364_LOCUS4325</name>
</gene>
<dbReference type="Proteomes" id="UP000838878">
    <property type="component" value="Chromosome 12"/>
</dbReference>
<feature type="compositionally biased region" description="Low complexity" evidence="1">
    <location>
        <begin position="1478"/>
        <end position="1492"/>
    </location>
</feature>
<evidence type="ECO:0000313" key="3">
    <source>
        <dbReference type="Proteomes" id="UP000838878"/>
    </source>
</evidence>
<feature type="compositionally biased region" description="Polar residues" evidence="1">
    <location>
        <begin position="1392"/>
        <end position="1402"/>
    </location>
</feature>
<dbReference type="OrthoDB" id="7470475at2759"/>
<evidence type="ECO:0000256" key="1">
    <source>
        <dbReference type="SAM" id="MobiDB-lite"/>
    </source>
</evidence>